<name>A0A9X1XJ67_9VIBR</name>
<evidence type="ECO:0000259" key="1">
    <source>
        <dbReference type="Pfam" id="PF01764"/>
    </source>
</evidence>
<dbReference type="Gene3D" id="3.40.50.1820">
    <property type="entry name" value="alpha/beta hydrolase"/>
    <property type="match status" value="1"/>
</dbReference>
<accession>A0A9X1XJ67</accession>
<keyword evidence="3" id="KW-1185">Reference proteome</keyword>
<evidence type="ECO:0000313" key="2">
    <source>
        <dbReference type="EMBL" id="MCK6263909.1"/>
    </source>
</evidence>
<dbReference type="InterPro" id="IPR002921">
    <property type="entry name" value="Fungal_lipase-type"/>
</dbReference>
<dbReference type="PANTHER" id="PTHR45856">
    <property type="entry name" value="ALPHA/BETA-HYDROLASES SUPERFAMILY PROTEIN"/>
    <property type="match status" value="1"/>
</dbReference>
<dbReference type="Pfam" id="PF01764">
    <property type="entry name" value="Lipase_3"/>
    <property type="match status" value="1"/>
</dbReference>
<reference evidence="2" key="1">
    <citation type="submission" date="2021-11" db="EMBL/GenBank/DDBJ databases">
        <title>Vibrio ZSDE26 sp. nov. and Vibrio ZSDZ34 sp. nov., isolated from coastal seawater in Qingdao.</title>
        <authorList>
            <person name="Zhang P."/>
        </authorList>
    </citation>
    <scope>NUCLEOTIDE SEQUENCE</scope>
    <source>
        <strain evidence="2">ZSDE26</strain>
    </source>
</reference>
<dbReference type="Proteomes" id="UP001139559">
    <property type="component" value="Unassembled WGS sequence"/>
</dbReference>
<dbReference type="InterPro" id="IPR051218">
    <property type="entry name" value="Sec_MonoDiacylglyc_Lipase"/>
</dbReference>
<dbReference type="InterPro" id="IPR029058">
    <property type="entry name" value="AB_hydrolase_fold"/>
</dbReference>
<evidence type="ECO:0000313" key="3">
    <source>
        <dbReference type="Proteomes" id="UP001139559"/>
    </source>
</evidence>
<dbReference type="SUPFAM" id="SSF53474">
    <property type="entry name" value="alpha/beta-Hydrolases"/>
    <property type="match status" value="1"/>
</dbReference>
<dbReference type="EMBL" id="JAJHVV010000006">
    <property type="protein sequence ID" value="MCK6263909.1"/>
    <property type="molecule type" value="Genomic_DNA"/>
</dbReference>
<comment type="caution">
    <text evidence="2">The sequence shown here is derived from an EMBL/GenBank/DDBJ whole genome shotgun (WGS) entry which is preliminary data.</text>
</comment>
<dbReference type="RefSeq" id="WP_248008989.1">
    <property type="nucleotide sequence ID" value="NZ_JAJHVV010000006.1"/>
</dbReference>
<dbReference type="AlphaFoldDB" id="A0A9X1XJ67"/>
<organism evidence="2 3">
    <name type="scientific">Vibrio amylolyticus</name>
    <dbReference type="NCBI Taxonomy" id="2847292"/>
    <lineage>
        <taxon>Bacteria</taxon>
        <taxon>Pseudomonadati</taxon>
        <taxon>Pseudomonadota</taxon>
        <taxon>Gammaproteobacteria</taxon>
        <taxon>Vibrionales</taxon>
        <taxon>Vibrionaceae</taxon>
        <taxon>Vibrio</taxon>
    </lineage>
</organism>
<proteinExistence type="predicted"/>
<sequence>MKTLKRYQYERYAVLCNLSYKRVFKQSNYGFSPRGQRVINNRFGQTFIRVLWNNHDDEVIIVIKGSHNLWDWVLTTRIWHKSCQEFGLEYSIHSGFHHLLSQESLPKYNHDTLGVTVFERLLSVISPLIKQGKRITLTGHSSGGAIGCIIGDAIEKQYPKSIKRVVTFGQPAIGGRLFSNKYSLKHKTYRICCDLDIVTFLPPIPFLYCHAGKLLWLYNQKIYENTPTIIRFLRSISSWVLRPFTYHLMSKYIRNKDYFDER</sequence>
<feature type="domain" description="Fungal lipase-type" evidence="1">
    <location>
        <begin position="61"/>
        <end position="204"/>
    </location>
</feature>
<dbReference type="CDD" id="cd00519">
    <property type="entry name" value="Lipase_3"/>
    <property type="match status" value="1"/>
</dbReference>
<dbReference type="GO" id="GO:0006629">
    <property type="term" value="P:lipid metabolic process"/>
    <property type="evidence" value="ECO:0007669"/>
    <property type="project" value="InterPro"/>
</dbReference>
<dbReference type="PANTHER" id="PTHR45856:SF24">
    <property type="entry name" value="FUNGAL LIPASE-LIKE DOMAIN-CONTAINING PROTEIN"/>
    <property type="match status" value="1"/>
</dbReference>
<protein>
    <submittedName>
        <fullName evidence="2">Lipase</fullName>
    </submittedName>
</protein>
<gene>
    <name evidence="2" type="ORF">KP803_11575</name>
</gene>